<dbReference type="NCBIfam" id="TIGR01484">
    <property type="entry name" value="HAD-SF-IIB"/>
    <property type="match status" value="1"/>
</dbReference>
<dbReference type="AlphaFoldDB" id="A0A9D2JEL3"/>
<organism evidence="1 2">
    <name type="scientific">Candidatus Olsenella pullistercoris</name>
    <dbReference type="NCBI Taxonomy" id="2838712"/>
    <lineage>
        <taxon>Bacteria</taxon>
        <taxon>Bacillati</taxon>
        <taxon>Actinomycetota</taxon>
        <taxon>Coriobacteriia</taxon>
        <taxon>Coriobacteriales</taxon>
        <taxon>Atopobiaceae</taxon>
        <taxon>Olsenella</taxon>
    </lineage>
</organism>
<gene>
    <name evidence="1" type="ORF">IAA19_05515</name>
</gene>
<dbReference type="SFLD" id="SFLDS00003">
    <property type="entry name" value="Haloacid_Dehalogenase"/>
    <property type="match status" value="1"/>
</dbReference>
<dbReference type="GO" id="GO:0005829">
    <property type="term" value="C:cytosol"/>
    <property type="evidence" value="ECO:0007669"/>
    <property type="project" value="TreeGrafter"/>
</dbReference>
<name>A0A9D2JEL3_9ACTN</name>
<proteinExistence type="predicted"/>
<protein>
    <submittedName>
        <fullName evidence="1">Cof-type HAD-IIB family hydrolase</fullName>
    </submittedName>
</protein>
<dbReference type="Gene3D" id="3.40.50.1000">
    <property type="entry name" value="HAD superfamily/HAD-like"/>
    <property type="match status" value="1"/>
</dbReference>
<dbReference type="SFLD" id="SFLDG01140">
    <property type="entry name" value="C2.B:_Phosphomannomutase_and_P"/>
    <property type="match status" value="1"/>
</dbReference>
<dbReference type="PROSITE" id="PS01229">
    <property type="entry name" value="COF_2"/>
    <property type="match status" value="1"/>
</dbReference>
<dbReference type="PRINTS" id="PR00119">
    <property type="entry name" value="CATATPASE"/>
</dbReference>
<dbReference type="GO" id="GO:0016791">
    <property type="term" value="F:phosphatase activity"/>
    <property type="evidence" value="ECO:0007669"/>
    <property type="project" value="TreeGrafter"/>
</dbReference>
<evidence type="ECO:0000313" key="1">
    <source>
        <dbReference type="EMBL" id="HIZ46462.1"/>
    </source>
</evidence>
<dbReference type="NCBIfam" id="TIGR00099">
    <property type="entry name" value="Cof-subfamily"/>
    <property type="match status" value="1"/>
</dbReference>
<evidence type="ECO:0000313" key="2">
    <source>
        <dbReference type="Proteomes" id="UP000824062"/>
    </source>
</evidence>
<dbReference type="SUPFAM" id="SSF56784">
    <property type="entry name" value="HAD-like"/>
    <property type="match status" value="1"/>
</dbReference>
<dbReference type="InterPro" id="IPR036412">
    <property type="entry name" value="HAD-like_sf"/>
</dbReference>
<sequence>MTYELIAFDMDGTLLDSSKRVLPSSERAIADAADAGKTVAIASGRSPVMIELDQASLGPVRYAICCNGTVLYDLEEHRVVSSASLPREAIVAALDALGDEDAMIDVFQGRGFFCQPSHVDRMPEFGLGIYQPMYRATAWLVDDVRATLLDPSESYQKFIFHLTSPEARERVVAAMAGVPVEMARSEVSSLEFSPQGVTKATGLLALADLLGIDRAATIAVGDADNDLDMLRAAGLGVAMGNANERAREAADVTVADNDHDGCAEAIRRFLLGDEA</sequence>
<dbReference type="InterPro" id="IPR000150">
    <property type="entry name" value="Cof"/>
</dbReference>
<comment type="caution">
    <text evidence="1">The sequence shown here is derived from an EMBL/GenBank/DDBJ whole genome shotgun (WGS) entry which is preliminary data.</text>
</comment>
<dbReference type="InterPro" id="IPR006379">
    <property type="entry name" value="HAD-SF_hydro_IIB"/>
</dbReference>
<dbReference type="Gene3D" id="3.30.1240.10">
    <property type="match status" value="1"/>
</dbReference>
<dbReference type="PANTHER" id="PTHR10000:SF8">
    <property type="entry name" value="HAD SUPERFAMILY HYDROLASE-LIKE, TYPE 3"/>
    <property type="match status" value="1"/>
</dbReference>
<accession>A0A9D2JEL3</accession>
<dbReference type="GO" id="GO:0000287">
    <property type="term" value="F:magnesium ion binding"/>
    <property type="evidence" value="ECO:0007669"/>
    <property type="project" value="TreeGrafter"/>
</dbReference>
<dbReference type="Pfam" id="PF08282">
    <property type="entry name" value="Hydrolase_3"/>
    <property type="match status" value="1"/>
</dbReference>
<dbReference type="InterPro" id="IPR023214">
    <property type="entry name" value="HAD_sf"/>
</dbReference>
<dbReference type="EMBL" id="DXBM01000047">
    <property type="protein sequence ID" value="HIZ46462.1"/>
    <property type="molecule type" value="Genomic_DNA"/>
</dbReference>
<dbReference type="PANTHER" id="PTHR10000">
    <property type="entry name" value="PHOSPHOSERINE PHOSPHATASE"/>
    <property type="match status" value="1"/>
</dbReference>
<reference evidence="1" key="2">
    <citation type="submission" date="2021-04" db="EMBL/GenBank/DDBJ databases">
        <authorList>
            <person name="Gilroy R."/>
        </authorList>
    </citation>
    <scope>NUCLEOTIDE SEQUENCE</scope>
    <source>
        <strain evidence="1">ChiHjej12B11-14209</strain>
    </source>
</reference>
<keyword evidence="1" id="KW-0378">Hydrolase</keyword>
<reference evidence="1" key="1">
    <citation type="journal article" date="2021" name="PeerJ">
        <title>Extensive microbial diversity within the chicken gut microbiome revealed by metagenomics and culture.</title>
        <authorList>
            <person name="Gilroy R."/>
            <person name="Ravi A."/>
            <person name="Getino M."/>
            <person name="Pursley I."/>
            <person name="Horton D.L."/>
            <person name="Alikhan N.F."/>
            <person name="Baker D."/>
            <person name="Gharbi K."/>
            <person name="Hall N."/>
            <person name="Watson M."/>
            <person name="Adriaenssens E.M."/>
            <person name="Foster-Nyarko E."/>
            <person name="Jarju S."/>
            <person name="Secka A."/>
            <person name="Antonio M."/>
            <person name="Oren A."/>
            <person name="Chaudhuri R.R."/>
            <person name="La Ragione R."/>
            <person name="Hildebrand F."/>
            <person name="Pallen M.J."/>
        </authorList>
    </citation>
    <scope>NUCLEOTIDE SEQUENCE</scope>
    <source>
        <strain evidence="1">ChiHjej12B11-14209</strain>
    </source>
</reference>
<dbReference type="Proteomes" id="UP000824062">
    <property type="component" value="Unassembled WGS sequence"/>
</dbReference>